<dbReference type="Proteomes" id="UP000569951">
    <property type="component" value="Unassembled WGS sequence"/>
</dbReference>
<organism evidence="1 2">
    <name type="scientific">Deinobacterium chartae</name>
    <dbReference type="NCBI Taxonomy" id="521158"/>
    <lineage>
        <taxon>Bacteria</taxon>
        <taxon>Thermotogati</taxon>
        <taxon>Deinococcota</taxon>
        <taxon>Deinococci</taxon>
        <taxon>Deinococcales</taxon>
        <taxon>Deinococcaceae</taxon>
        <taxon>Deinobacterium</taxon>
    </lineage>
</organism>
<comment type="caution">
    <text evidence="1">The sequence shown here is derived from an EMBL/GenBank/DDBJ whole genome shotgun (WGS) entry which is preliminary data.</text>
</comment>
<name>A0A841I647_9DEIO</name>
<dbReference type="AlphaFoldDB" id="A0A841I647"/>
<gene>
    <name evidence="1" type="ORF">HNR42_003360</name>
</gene>
<dbReference type="EMBL" id="JACHHG010000016">
    <property type="protein sequence ID" value="MBB6099900.1"/>
    <property type="molecule type" value="Genomic_DNA"/>
</dbReference>
<accession>A0A841I647</accession>
<keyword evidence="2" id="KW-1185">Reference proteome</keyword>
<protein>
    <submittedName>
        <fullName evidence="1">Uncharacterized protein</fullName>
    </submittedName>
</protein>
<proteinExistence type="predicted"/>
<evidence type="ECO:0000313" key="2">
    <source>
        <dbReference type="Proteomes" id="UP000569951"/>
    </source>
</evidence>
<evidence type="ECO:0000313" key="1">
    <source>
        <dbReference type="EMBL" id="MBB6099900.1"/>
    </source>
</evidence>
<reference evidence="1 2" key="1">
    <citation type="submission" date="2020-08" db="EMBL/GenBank/DDBJ databases">
        <title>Genomic Encyclopedia of Type Strains, Phase IV (KMG-IV): sequencing the most valuable type-strain genomes for metagenomic binning, comparative biology and taxonomic classification.</title>
        <authorList>
            <person name="Goeker M."/>
        </authorList>
    </citation>
    <scope>NUCLEOTIDE SEQUENCE [LARGE SCALE GENOMIC DNA]</scope>
    <source>
        <strain evidence="1 2">DSM 21458</strain>
    </source>
</reference>
<sequence length="67" mass="7881">MTNLHDLLEAISRGEIAPMALDELNPDLLPEPLREKLLYVRRYRRNLDDLRERRQPHSTVSGAPRDF</sequence>